<accession>A0A3G2KF64</accession>
<name>A0A3G2KF64_9CAUD</name>
<protein>
    <submittedName>
        <fullName evidence="2">Uncharacterized protein</fullName>
    </submittedName>
</protein>
<organism evidence="2 3">
    <name type="scientific">Arthrobacter phage Cote</name>
    <dbReference type="NCBI Taxonomy" id="2419953"/>
    <lineage>
        <taxon>Viruses</taxon>
        <taxon>Duplodnaviria</taxon>
        <taxon>Heunggongvirae</taxon>
        <taxon>Uroviricota</taxon>
        <taxon>Caudoviricetes</taxon>
        <taxon>Coralvirus</taxon>
        <taxon>Coralvirus coral</taxon>
    </lineage>
</organism>
<evidence type="ECO:0000313" key="2">
    <source>
        <dbReference type="EMBL" id="AYN57623.1"/>
    </source>
</evidence>
<evidence type="ECO:0000256" key="1">
    <source>
        <dbReference type="SAM" id="MobiDB-lite"/>
    </source>
</evidence>
<dbReference type="EMBL" id="MH834608">
    <property type="protein sequence ID" value="AYN57623.1"/>
    <property type="molecule type" value="Genomic_DNA"/>
</dbReference>
<reference evidence="2 3" key="1">
    <citation type="submission" date="2018-09" db="EMBL/GenBank/DDBJ databases">
        <authorList>
            <person name="Rimple P.A."/>
            <person name="Stoner T.H."/>
            <person name="Garlena R.A."/>
            <person name="Russell D.A."/>
            <person name="Pope W.H."/>
            <person name="Jacobs-Sera D."/>
            <person name="Hatfull G.F."/>
        </authorList>
    </citation>
    <scope>NUCLEOTIDE SEQUENCE [LARGE SCALE GENOMIC DNA]</scope>
</reference>
<proteinExistence type="predicted"/>
<gene>
    <name evidence="2" type="primary">50</name>
    <name evidence="2" type="ORF">PBI_COTE_50</name>
</gene>
<sequence>MDVKREWADSEARRVAAHVARSAGRLEVLADRYVELAGHVPAGSNPGGRPGGPAADEPGSRGPAGPRVPLRLEVIDVREEVAAFVRDFLPRVRLAMRLKGVTRGAGDVRPGLLLMARLLPGVYDRAAALGDEISRGAWDLERRAAWAAGEVPRPFALTDLCGGCGLRSLWVVPDRLVIRCGNPACGRQEPVLGVSVPVTTKQRMHNDPG</sequence>
<evidence type="ECO:0000313" key="3">
    <source>
        <dbReference type="Proteomes" id="UP000282541"/>
    </source>
</evidence>
<feature type="region of interest" description="Disordered" evidence="1">
    <location>
        <begin position="39"/>
        <end position="66"/>
    </location>
</feature>
<dbReference type="Proteomes" id="UP000282541">
    <property type="component" value="Segment"/>
</dbReference>